<dbReference type="RefSeq" id="WP_266051732.1">
    <property type="nucleotide sequence ID" value="NZ_JAPFQO010000003.1"/>
</dbReference>
<protein>
    <submittedName>
        <fullName evidence="1">Uncharacterized protein</fullName>
    </submittedName>
</protein>
<organism evidence="1 2">
    <name type="scientific">Pontibacter anaerobius</name>
    <dbReference type="NCBI Taxonomy" id="2993940"/>
    <lineage>
        <taxon>Bacteria</taxon>
        <taxon>Pseudomonadati</taxon>
        <taxon>Bacteroidota</taxon>
        <taxon>Cytophagia</taxon>
        <taxon>Cytophagales</taxon>
        <taxon>Hymenobacteraceae</taxon>
        <taxon>Pontibacter</taxon>
    </lineage>
</organism>
<dbReference type="Proteomes" id="UP001207228">
    <property type="component" value="Unassembled WGS sequence"/>
</dbReference>
<evidence type="ECO:0000313" key="2">
    <source>
        <dbReference type="Proteomes" id="UP001207228"/>
    </source>
</evidence>
<dbReference type="PROSITE" id="PS51257">
    <property type="entry name" value="PROKAR_LIPOPROTEIN"/>
    <property type="match status" value="1"/>
</dbReference>
<gene>
    <name evidence="1" type="ORF">OO017_06915</name>
</gene>
<reference evidence="1 2" key="1">
    <citation type="submission" date="2022-11" db="EMBL/GenBank/DDBJ databases">
        <title>The characterization of three novel Bacteroidetes species and genomic analysis of their roles in tidal elemental geochemical cycles.</title>
        <authorList>
            <person name="Ma K.-J."/>
        </authorList>
    </citation>
    <scope>NUCLEOTIDE SEQUENCE [LARGE SCALE GENOMIC DNA]</scope>
    <source>
        <strain evidence="1 2">M82</strain>
    </source>
</reference>
<dbReference type="InterPro" id="IPR046732">
    <property type="entry name" value="DUF6624"/>
</dbReference>
<keyword evidence="2" id="KW-1185">Reference proteome</keyword>
<dbReference type="Pfam" id="PF20329">
    <property type="entry name" value="DUF6624"/>
    <property type="match status" value="1"/>
</dbReference>
<comment type="caution">
    <text evidence="1">The sequence shown here is derived from an EMBL/GenBank/DDBJ whole genome shotgun (WGS) entry which is preliminary data.</text>
</comment>
<sequence length="218" mass="24775">MRTLKPFILLLMLAGCQNTTETTSTTEEQPDYTLLQKELEEIYDLDQGVRDANWDSISAVPGAQRAYINRMHQTDSTNQTKMLPILEKYGWLPKSSIGEKAADGIFYVVQHSNTKTIEKYLPQMEELAKQGEASATDAAKMRDRLCMWKGEKQLYGTQAVNFIRGDGTHVIWPIEDVENVNKRRADVGFTNTIEEYAAEMGATFNPDEELPKVKINFE</sequence>
<evidence type="ECO:0000313" key="1">
    <source>
        <dbReference type="EMBL" id="MCX2739670.1"/>
    </source>
</evidence>
<proteinExistence type="predicted"/>
<accession>A0ABT3RD46</accession>
<dbReference type="EMBL" id="JAPFQO010000003">
    <property type="protein sequence ID" value="MCX2739670.1"/>
    <property type="molecule type" value="Genomic_DNA"/>
</dbReference>
<name>A0ABT3RD46_9BACT</name>